<protein>
    <submittedName>
        <fullName evidence="1">Uncharacterized protein</fullName>
    </submittedName>
</protein>
<dbReference type="AlphaFoldDB" id="A0AAV4C5X2"/>
<comment type="caution">
    <text evidence="1">The sequence shown here is derived from an EMBL/GenBank/DDBJ whole genome shotgun (WGS) entry which is preliminary data.</text>
</comment>
<gene>
    <name evidence="1" type="ORF">PoB_005443900</name>
</gene>
<name>A0AAV4C5X2_9GAST</name>
<evidence type="ECO:0000313" key="2">
    <source>
        <dbReference type="Proteomes" id="UP000735302"/>
    </source>
</evidence>
<evidence type="ECO:0000313" key="1">
    <source>
        <dbReference type="EMBL" id="GFO27934.1"/>
    </source>
</evidence>
<dbReference type="EMBL" id="BLXT01005980">
    <property type="protein sequence ID" value="GFO27934.1"/>
    <property type="molecule type" value="Genomic_DNA"/>
</dbReference>
<dbReference type="Proteomes" id="UP000735302">
    <property type="component" value="Unassembled WGS sequence"/>
</dbReference>
<proteinExistence type="predicted"/>
<organism evidence="1 2">
    <name type="scientific">Plakobranchus ocellatus</name>
    <dbReference type="NCBI Taxonomy" id="259542"/>
    <lineage>
        <taxon>Eukaryota</taxon>
        <taxon>Metazoa</taxon>
        <taxon>Spiralia</taxon>
        <taxon>Lophotrochozoa</taxon>
        <taxon>Mollusca</taxon>
        <taxon>Gastropoda</taxon>
        <taxon>Heterobranchia</taxon>
        <taxon>Euthyneura</taxon>
        <taxon>Panpulmonata</taxon>
        <taxon>Sacoglossa</taxon>
        <taxon>Placobranchoidea</taxon>
        <taxon>Plakobranchidae</taxon>
        <taxon>Plakobranchus</taxon>
    </lineage>
</organism>
<keyword evidence="2" id="KW-1185">Reference proteome</keyword>
<reference evidence="1 2" key="1">
    <citation type="journal article" date="2021" name="Elife">
        <title>Chloroplast acquisition without the gene transfer in kleptoplastic sea slugs, Plakobranchus ocellatus.</title>
        <authorList>
            <person name="Maeda T."/>
            <person name="Takahashi S."/>
            <person name="Yoshida T."/>
            <person name="Shimamura S."/>
            <person name="Takaki Y."/>
            <person name="Nagai Y."/>
            <person name="Toyoda A."/>
            <person name="Suzuki Y."/>
            <person name="Arimoto A."/>
            <person name="Ishii H."/>
            <person name="Satoh N."/>
            <person name="Nishiyama T."/>
            <person name="Hasebe M."/>
            <person name="Maruyama T."/>
            <person name="Minagawa J."/>
            <person name="Obokata J."/>
            <person name="Shigenobu S."/>
        </authorList>
    </citation>
    <scope>NUCLEOTIDE SEQUENCE [LARGE SCALE GENOMIC DNA]</scope>
</reference>
<sequence length="96" mass="10465">MPDSVKAVAGIAKTLFLIFQKVALDEPCVAHPKPTHYSLPLSTGSFASPVEIFAQVGEYFMELVCPLSILIFLPDGVDISVYFRFSIGPANEFSRA</sequence>
<accession>A0AAV4C5X2</accession>